<gene>
    <name evidence="7" type="ORF">B0A50_03480</name>
</gene>
<organism evidence="7 8">
    <name type="scientific">Salinomyces thailandicus</name>
    <dbReference type="NCBI Taxonomy" id="706561"/>
    <lineage>
        <taxon>Eukaryota</taxon>
        <taxon>Fungi</taxon>
        <taxon>Dikarya</taxon>
        <taxon>Ascomycota</taxon>
        <taxon>Pezizomycotina</taxon>
        <taxon>Dothideomycetes</taxon>
        <taxon>Dothideomycetidae</taxon>
        <taxon>Mycosphaerellales</taxon>
        <taxon>Teratosphaeriaceae</taxon>
        <taxon>Salinomyces</taxon>
    </lineage>
</organism>
<dbReference type="InterPro" id="IPR024002">
    <property type="entry name" value="For/NO2_transpt_CS"/>
</dbReference>
<protein>
    <recommendedName>
        <fullName evidence="9">Formate/nitrite transporter</fullName>
    </recommendedName>
</protein>
<evidence type="ECO:0000256" key="2">
    <source>
        <dbReference type="ARBA" id="ARBA00022692"/>
    </source>
</evidence>
<dbReference type="Proteomes" id="UP000308549">
    <property type="component" value="Unassembled WGS sequence"/>
</dbReference>
<reference evidence="7 8" key="1">
    <citation type="submission" date="2017-03" db="EMBL/GenBank/DDBJ databases">
        <title>Genomes of endolithic fungi from Antarctica.</title>
        <authorList>
            <person name="Coleine C."/>
            <person name="Masonjones S."/>
            <person name="Stajich J.E."/>
        </authorList>
    </citation>
    <scope>NUCLEOTIDE SEQUENCE [LARGE SCALE GENOMIC DNA]</scope>
    <source>
        <strain evidence="7 8">CCFEE 6315</strain>
    </source>
</reference>
<accession>A0A4U0U3J6</accession>
<feature type="transmembrane region" description="Helical" evidence="6">
    <location>
        <begin position="36"/>
        <end position="57"/>
    </location>
</feature>
<dbReference type="OrthoDB" id="4829at2759"/>
<dbReference type="PROSITE" id="PS01006">
    <property type="entry name" value="FORMATE_NITRITE_TP_2"/>
    <property type="match status" value="1"/>
</dbReference>
<feature type="transmembrane region" description="Helical" evidence="6">
    <location>
        <begin position="132"/>
        <end position="151"/>
    </location>
</feature>
<evidence type="ECO:0000313" key="7">
    <source>
        <dbReference type="EMBL" id="TKA29467.1"/>
    </source>
</evidence>
<dbReference type="GO" id="GO:0015707">
    <property type="term" value="P:nitrite transport"/>
    <property type="evidence" value="ECO:0007669"/>
    <property type="project" value="TreeGrafter"/>
</dbReference>
<proteinExistence type="inferred from homology"/>
<evidence type="ECO:0000256" key="3">
    <source>
        <dbReference type="ARBA" id="ARBA00022989"/>
    </source>
</evidence>
<dbReference type="GO" id="GO:0005886">
    <property type="term" value="C:plasma membrane"/>
    <property type="evidence" value="ECO:0007669"/>
    <property type="project" value="TreeGrafter"/>
</dbReference>
<feature type="transmembrane region" description="Helical" evidence="6">
    <location>
        <begin position="93"/>
        <end position="111"/>
    </location>
</feature>
<dbReference type="PANTHER" id="PTHR30520">
    <property type="entry name" value="FORMATE TRANSPORTER-RELATED"/>
    <property type="match status" value="1"/>
</dbReference>
<evidence type="ECO:0000313" key="8">
    <source>
        <dbReference type="Proteomes" id="UP000308549"/>
    </source>
</evidence>
<evidence type="ECO:0000256" key="4">
    <source>
        <dbReference type="ARBA" id="ARBA00023136"/>
    </source>
</evidence>
<keyword evidence="8" id="KW-1185">Reference proteome</keyword>
<dbReference type="InterPro" id="IPR023271">
    <property type="entry name" value="Aquaporin-like"/>
</dbReference>
<evidence type="ECO:0000256" key="6">
    <source>
        <dbReference type="SAM" id="Phobius"/>
    </source>
</evidence>
<keyword evidence="3 6" id="KW-1133">Transmembrane helix</keyword>
<evidence type="ECO:0008006" key="9">
    <source>
        <dbReference type="Google" id="ProtNLM"/>
    </source>
</evidence>
<evidence type="ECO:0000256" key="1">
    <source>
        <dbReference type="ARBA" id="ARBA00004141"/>
    </source>
</evidence>
<feature type="transmembrane region" description="Helical" evidence="6">
    <location>
        <begin position="248"/>
        <end position="278"/>
    </location>
</feature>
<dbReference type="Gene3D" id="1.20.1080.10">
    <property type="entry name" value="Glycerol uptake facilitator protein"/>
    <property type="match status" value="1"/>
</dbReference>
<dbReference type="InterPro" id="IPR000292">
    <property type="entry name" value="For/NO2_transpt"/>
</dbReference>
<dbReference type="PANTHER" id="PTHR30520:SF6">
    <property type="entry name" value="FORMATE_NITRATE FAMILY TRANSPORTER (EUROFUNG)"/>
    <property type="match status" value="1"/>
</dbReference>
<evidence type="ECO:0000256" key="5">
    <source>
        <dbReference type="ARBA" id="ARBA00049660"/>
    </source>
</evidence>
<dbReference type="AlphaFoldDB" id="A0A4U0U3J6"/>
<feature type="transmembrane region" description="Helical" evidence="6">
    <location>
        <begin position="69"/>
        <end position="87"/>
    </location>
</feature>
<comment type="similarity">
    <text evidence="5">Belongs to the FNT transporter (TC 1.A.16) family.</text>
</comment>
<name>A0A4U0U3J6_9PEZI</name>
<feature type="transmembrane region" description="Helical" evidence="6">
    <location>
        <begin position="213"/>
        <end position="236"/>
    </location>
</feature>
<keyword evidence="2 6" id="KW-0812">Transmembrane</keyword>
<keyword evidence="4 6" id="KW-0472">Membrane</keyword>
<feature type="transmembrane region" description="Helical" evidence="6">
    <location>
        <begin position="171"/>
        <end position="192"/>
    </location>
</feature>
<comment type="subcellular location">
    <subcellularLocation>
        <location evidence="1">Membrane</location>
        <topology evidence="1">Multi-pass membrane protein</topology>
    </subcellularLocation>
</comment>
<feature type="transmembrane region" description="Helical" evidence="6">
    <location>
        <begin position="290"/>
        <end position="311"/>
    </location>
</feature>
<dbReference type="Pfam" id="PF01226">
    <property type="entry name" value="Form_Nir_trans"/>
    <property type="match status" value="2"/>
</dbReference>
<comment type="caution">
    <text evidence="7">The sequence shown here is derived from an EMBL/GenBank/DDBJ whole genome shotgun (WGS) entry which is preliminary data.</text>
</comment>
<sequence length="363" mass="40047">MSGFIPQQEDAFSPQQAMQLIARSGEKKAKMRLDKFFYNSVLAGALLGFGCAAALIAGDAPWYTENAPGVIHVLAGAVFPIGLIMIALTGSELWTSTIFVGLTPSAFRLVLRSRRRKRERKPKKLQGTNERAGLLIPISILICDLAQYTGVAFFERRVTILHLAKTWTVAYLGNLGGILFFMYVICIYGNVFSSESSQAHTVSYAIGKAQTPGWHNIFCSAIGANWLVCLAVYQGIIAREVSSKIIAIWWPIFIFVTLGMNHVIANMFLVPVGMYYGAPFGVGYYIWKSMIPAALGNIVGGFGFVGVSYWYMWMTANEAVDANFDTTHVLKYSSAEREKLPYDESPGSSGRHNDYHIEQIMGA</sequence>
<dbReference type="EMBL" id="NAJL01000014">
    <property type="protein sequence ID" value="TKA29467.1"/>
    <property type="molecule type" value="Genomic_DNA"/>
</dbReference>
<dbReference type="GO" id="GO:0015513">
    <property type="term" value="F:high-affinity secondary active nitrite transmembrane transporter activity"/>
    <property type="evidence" value="ECO:0007669"/>
    <property type="project" value="TreeGrafter"/>
</dbReference>